<dbReference type="InterPro" id="IPR012337">
    <property type="entry name" value="RNaseH-like_sf"/>
</dbReference>
<feature type="compositionally biased region" description="Polar residues" evidence="1">
    <location>
        <begin position="1"/>
        <end position="21"/>
    </location>
</feature>
<accession>A0ABY6KE09</accession>
<reference evidence="2 3" key="1">
    <citation type="submission" date="2022-01" db="EMBL/GenBank/DDBJ databases">
        <title>A chromosomal length assembly of Cordylochernes scorpioides.</title>
        <authorList>
            <person name="Zeh D."/>
            <person name="Zeh J."/>
        </authorList>
    </citation>
    <scope>NUCLEOTIDE SEQUENCE [LARGE SCALE GENOMIC DNA]</scope>
    <source>
        <strain evidence="2">IN4F17</strain>
        <tissue evidence="2">Whole Body</tissue>
    </source>
</reference>
<dbReference type="SUPFAM" id="SSF53098">
    <property type="entry name" value="Ribonuclease H-like"/>
    <property type="match status" value="1"/>
</dbReference>
<dbReference type="Gene3D" id="1.10.340.70">
    <property type="match status" value="1"/>
</dbReference>
<protein>
    <submittedName>
        <fullName evidence="2">K02A2.6-like</fullName>
    </submittedName>
</protein>
<dbReference type="PANTHER" id="PTHR37984:SF5">
    <property type="entry name" value="PROTEIN NYNRIN-LIKE"/>
    <property type="match status" value="1"/>
</dbReference>
<dbReference type="PANTHER" id="PTHR37984">
    <property type="entry name" value="PROTEIN CBG26694"/>
    <property type="match status" value="1"/>
</dbReference>
<feature type="compositionally biased region" description="Basic and acidic residues" evidence="1">
    <location>
        <begin position="438"/>
        <end position="454"/>
    </location>
</feature>
<dbReference type="Proteomes" id="UP001235939">
    <property type="component" value="Chromosome 04"/>
</dbReference>
<dbReference type="InterPro" id="IPR050951">
    <property type="entry name" value="Retrovirus_Pol_polyprotein"/>
</dbReference>
<gene>
    <name evidence="2" type="ORF">LAZ67_4003828</name>
</gene>
<proteinExistence type="predicted"/>
<dbReference type="EMBL" id="CP092866">
    <property type="protein sequence ID" value="UYV67075.1"/>
    <property type="molecule type" value="Genomic_DNA"/>
</dbReference>
<evidence type="ECO:0000313" key="3">
    <source>
        <dbReference type="Proteomes" id="UP001235939"/>
    </source>
</evidence>
<feature type="region of interest" description="Disordered" evidence="1">
    <location>
        <begin position="1"/>
        <end position="25"/>
    </location>
</feature>
<dbReference type="InterPro" id="IPR036397">
    <property type="entry name" value="RNaseH_sf"/>
</dbReference>
<sequence>MTKRQNGTSTQKVRQQGNSAQRLGPGVDQALRLDPLCVPANLPGLLSHSPSQSSDHGCLATAVSPSESLVHKMAYLAEHVSLLSAFSPCPPPRILPRLRRPATISVHPGGLKGLMVADSNYLTRDQLKFSQSAKEVFSRVPRENSLAPHYKINEELSLEFGCLQWRERVVIPQKLRSLILNDLHEIHMGIVKMKMIARRNIEELTRECRVCQESASMPPATISEWTWPEKPWHRLHLDLAGPFIGSMFLVLVWTHTQIILEKFSPELDCPNILLQITEESLSPNGIRHTKTSPYNPSTNGLAERYVREFKNLLRKNNGKDDLETNLQRFLFAHRAFPQIAIKEFPRGTANEEKFKIKILEFNTKMGNPREVFHEAVRRPEQFTTGCEAYFRNYATGPKRYRHYLISCEGVVYKRHINQLRPVRKKQVETRNLLLPRTSGEKPVEVTSGNKEETASVHVPSCTPRPGSAAVHVPSCTPKPEPAAVQVPVRSPRPQRARKPPGRLEYY</sequence>
<name>A0ABY6KE09_9ARAC</name>
<feature type="region of interest" description="Disordered" evidence="1">
    <location>
        <begin position="433"/>
        <end position="506"/>
    </location>
</feature>
<organism evidence="2 3">
    <name type="scientific">Cordylochernes scorpioides</name>
    <dbReference type="NCBI Taxonomy" id="51811"/>
    <lineage>
        <taxon>Eukaryota</taxon>
        <taxon>Metazoa</taxon>
        <taxon>Ecdysozoa</taxon>
        <taxon>Arthropoda</taxon>
        <taxon>Chelicerata</taxon>
        <taxon>Arachnida</taxon>
        <taxon>Pseudoscorpiones</taxon>
        <taxon>Cheliferoidea</taxon>
        <taxon>Chernetidae</taxon>
        <taxon>Cordylochernes</taxon>
    </lineage>
</organism>
<dbReference type="Gene3D" id="3.30.420.10">
    <property type="entry name" value="Ribonuclease H-like superfamily/Ribonuclease H"/>
    <property type="match status" value="1"/>
</dbReference>
<keyword evidence="3" id="KW-1185">Reference proteome</keyword>
<evidence type="ECO:0000313" key="2">
    <source>
        <dbReference type="EMBL" id="UYV67075.1"/>
    </source>
</evidence>
<evidence type="ECO:0000256" key="1">
    <source>
        <dbReference type="SAM" id="MobiDB-lite"/>
    </source>
</evidence>